<feature type="compositionally biased region" description="Polar residues" evidence="2">
    <location>
        <begin position="156"/>
        <end position="168"/>
    </location>
</feature>
<organism evidence="3 4">
    <name type="scientific">Phyllosticta citribraziliensis</name>
    <dbReference type="NCBI Taxonomy" id="989973"/>
    <lineage>
        <taxon>Eukaryota</taxon>
        <taxon>Fungi</taxon>
        <taxon>Dikarya</taxon>
        <taxon>Ascomycota</taxon>
        <taxon>Pezizomycotina</taxon>
        <taxon>Dothideomycetes</taxon>
        <taxon>Dothideomycetes incertae sedis</taxon>
        <taxon>Botryosphaeriales</taxon>
        <taxon>Phyllostictaceae</taxon>
        <taxon>Phyllosticta</taxon>
    </lineage>
</organism>
<feature type="region of interest" description="Disordered" evidence="2">
    <location>
        <begin position="1"/>
        <end position="29"/>
    </location>
</feature>
<protein>
    <submittedName>
        <fullName evidence="3">Uncharacterized protein</fullName>
    </submittedName>
</protein>
<keyword evidence="4" id="KW-1185">Reference proteome</keyword>
<dbReference type="GeneID" id="92037132"/>
<sequence length="327" mass="35766">MQRPQSELRATASASSAPSMSQRPHASTTNQQFYQCPICPASFMTPLHGPEQRQTPAPSTTTVRGLEGNSVDPSYQPLGVLGIHEGRSNNALQMIEVASSNQAAARRAIAPHHTAPSAPNPHGVLTTPIYSGGSPSAAPPLVPAGAQMQHRKKSQGIATGNGSHSTGPYSEINDIEQLLGPLRKEAEELRLELKGLREQLAFKEDKCRRVLEQLCKARESLYRVQMGNRGAHKDPQAEDTGRREAELNFQISLQGQVQHLEMSLTAKDHVMALYKQQLGGRIAFLETTNKHQQETITTLQHQSLGLRKRLMISETLSVPISEVLKDC</sequence>
<feature type="region of interest" description="Disordered" evidence="2">
    <location>
        <begin position="45"/>
        <end position="72"/>
    </location>
</feature>
<accession>A0ABR1M8J3</accession>
<evidence type="ECO:0000256" key="2">
    <source>
        <dbReference type="SAM" id="MobiDB-lite"/>
    </source>
</evidence>
<feature type="coiled-coil region" evidence="1">
    <location>
        <begin position="172"/>
        <end position="213"/>
    </location>
</feature>
<comment type="caution">
    <text evidence="3">The sequence shown here is derived from an EMBL/GenBank/DDBJ whole genome shotgun (WGS) entry which is preliminary data.</text>
</comment>
<evidence type="ECO:0000256" key="1">
    <source>
        <dbReference type="SAM" id="Coils"/>
    </source>
</evidence>
<evidence type="ECO:0000313" key="4">
    <source>
        <dbReference type="Proteomes" id="UP001360953"/>
    </source>
</evidence>
<feature type="region of interest" description="Disordered" evidence="2">
    <location>
        <begin position="113"/>
        <end position="171"/>
    </location>
</feature>
<keyword evidence="1" id="KW-0175">Coiled coil</keyword>
<feature type="compositionally biased region" description="Polar residues" evidence="2">
    <location>
        <begin position="52"/>
        <end position="63"/>
    </location>
</feature>
<dbReference type="RefSeq" id="XP_066659428.1">
    <property type="nucleotide sequence ID" value="XM_066804226.1"/>
</dbReference>
<evidence type="ECO:0000313" key="3">
    <source>
        <dbReference type="EMBL" id="KAK7544193.1"/>
    </source>
</evidence>
<dbReference type="EMBL" id="JBBPEH010000001">
    <property type="protein sequence ID" value="KAK7544193.1"/>
    <property type="molecule type" value="Genomic_DNA"/>
</dbReference>
<name>A0ABR1M8J3_9PEZI</name>
<reference evidence="3 4" key="1">
    <citation type="submission" date="2024-04" db="EMBL/GenBank/DDBJ databases">
        <title>Phyllosticta paracitricarpa is synonymous to the EU quarantine fungus P. citricarpa based on phylogenomic analyses.</title>
        <authorList>
            <consortium name="Lawrence Berkeley National Laboratory"/>
            <person name="Van ingen-buijs V.A."/>
            <person name="Van westerhoven A.C."/>
            <person name="Haridas S."/>
            <person name="Skiadas P."/>
            <person name="Martin F."/>
            <person name="Groenewald J.Z."/>
            <person name="Crous P.W."/>
            <person name="Seidl M.F."/>
        </authorList>
    </citation>
    <scope>NUCLEOTIDE SEQUENCE [LARGE SCALE GENOMIC DNA]</scope>
    <source>
        <strain evidence="3 4">CPC 17464</strain>
    </source>
</reference>
<proteinExistence type="predicted"/>
<dbReference type="Proteomes" id="UP001360953">
    <property type="component" value="Unassembled WGS sequence"/>
</dbReference>
<feature type="compositionally biased region" description="Low complexity" evidence="2">
    <location>
        <begin position="10"/>
        <end position="21"/>
    </location>
</feature>
<gene>
    <name evidence="3" type="ORF">J3D65DRAFT_8468</name>
</gene>